<organism evidence="1 2">
    <name type="scientific">Sphagnum troendelagicum</name>
    <dbReference type="NCBI Taxonomy" id="128251"/>
    <lineage>
        <taxon>Eukaryota</taxon>
        <taxon>Viridiplantae</taxon>
        <taxon>Streptophyta</taxon>
        <taxon>Embryophyta</taxon>
        <taxon>Bryophyta</taxon>
        <taxon>Sphagnophytina</taxon>
        <taxon>Sphagnopsida</taxon>
        <taxon>Sphagnales</taxon>
        <taxon>Sphagnaceae</taxon>
        <taxon>Sphagnum</taxon>
    </lineage>
</organism>
<proteinExistence type="predicted"/>
<dbReference type="EMBL" id="OZ019893">
    <property type="protein sequence ID" value="CAK9191023.1"/>
    <property type="molecule type" value="Genomic_DNA"/>
</dbReference>
<accession>A0ABP0TB32</accession>
<evidence type="ECO:0000313" key="2">
    <source>
        <dbReference type="Proteomes" id="UP001497512"/>
    </source>
</evidence>
<reference evidence="1 2" key="1">
    <citation type="submission" date="2024-02" db="EMBL/GenBank/DDBJ databases">
        <authorList>
            <consortium name="ELIXIR-Norway"/>
            <consortium name="Elixir Norway"/>
        </authorList>
    </citation>
    <scope>NUCLEOTIDE SEQUENCE [LARGE SCALE GENOMIC DNA]</scope>
</reference>
<sequence>MVGVTGILGTSNPECTTMSWIELLHRCFRFVANAAAAGLPASSCTTTMSATSPDPGLHHHHHQHHHGFGLPHLLYPTCSFLTKDFSNLAAIITSMDQVPHCAVAVADTKVADLPPDEFVAAVAVAKKVTDLSPDEFVVAIAVETMTTDLPPDKFDLLIQRSTQAPHKWGLWAADQGA</sequence>
<protein>
    <submittedName>
        <fullName evidence="1">Uncharacterized protein</fullName>
    </submittedName>
</protein>
<dbReference type="Proteomes" id="UP001497512">
    <property type="component" value="Chromosome 1"/>
</dbReference>
<name>A0ABP0TB32_9BRYO</name>
<evidence type="ECO:0000313" key="1">
    <source>
        <dbReference type="EMBL" id="CAK9191023.1"/>
    </source>
</evidence>
<keyword evidence="2" id="KW-1185">Reference proteome</keyword>
<gene>
    <name evidence="1" type="ORF">CSSPTR1EN2_LOCUS1183</name>
</gene>